<accession>A0A512BN80</accession>
<dbReference type="OrthoDB" id="2606712at2"/>
<protein>
    <submittedName>
        <fullName evidence="1">Uncharacterized protein</fullName>
    </submittedName>
</protein>
<gene>
    <name evidence="1" type="ORF">MAE02_11100</name>
</gene>
<organism evidence="1 2">
    <name type="scientific">Microvirga aerophila</name>
    <dbReference type="NCBI Taxonomy" id="670291"/>
    <lineage>
        <taxon>Bacteria</taxon>
        <taxon>Pseudomonadati</taxon>
        <taxon>Pseudomonadota</taxon>
        <taxon>Alphaproteobacteria</taxon>
        <taxon>Hyphomicrobiales</taxon>
        <taxon>Methylobacteriaceae</taxon>
        <taxon>Microvirga</taxon>
    </lineage>
</organism>
<evidence type="ECO:0000313" key="1">
    <source>
        <dbReference type="EMBL" id="GEO13414.1"/>
    </source>
</evidence>
<reference evidence="1 2" key="1">
    <citation type="submission" date="2019-07" db="EMBL/GenBank/DDBJ databases">
        <title>Whole genome shotgun sequence of Microvirga aerophila NBRC 106136.</title>
        <authorList>
            <person name="Hosoyama A."/>
            <person name="Uohara A."/>
            <person name="Ohji S."/>
            <person name="Ichikawa N."/>
        </authorList>
    </citation>
    <scope>NUCLEOTIDE SEQUENCE [LARGE SCALE GENOMIC DNA]</scope>
    <source>
        <strain evidence="1 2">NBRC 106136</strain>
    </source>
</reference>
<proteinExistence type="predicted"/>
<name>A0A512BN80_9HYPH</name>
<dbReference type="AlphaFoldDB" id="A0A512BN80"/>
<keyword evidence="2" id="KW-1185">Reference proteome</keyword>
<dbReference type="Proteomes" id="UP000321085">
    <property type="component" value="Unassembled WGS sequence"/>
</dbReference>
<dbReference type="EMBL" id="BJYU01000009">
    <property type="protein sequence ID" value="GEO13414.1"/>
    <property type="molecule type" value="Genomic_DNA"/>
</dbReference>
<sequence length="142" mass="15937">MSVFVSVLSIASSLAAETRRHKEFAAWIASQDQAILGHGFAGFDIADMPWKAETIAADEDFMLSAVRLAMTKTGWERLDYTPPDELIIRRLDHFCLMLQEFRLEHTRAIEEGSIGGNDPVIATCPIHEIYTSQYGCPICHDH</sequence>
<evidence type="ECO:0000313" key="2">
    <source>
        <dbReference type="Proteomes" id="UP000321085"/>
    </source>
</evidence>
<comment type="caution">
    <text evidence="1">The sequence shown here is derived from an EMBL/GenBank/DDBJ whole genome shotgun (WGS) entry which is preliminary data.</text>
</comment>
<dbReference type="RefSeq" id="WP_114184827.1">
    <property type="nucleotide sequence ID" value="NZ_QOIO01000006.1"/>
</dbReference>